<dbReference type="Pfam" id="PF05360">
    <property type="entry name" value="YiaAB"/>
    <property type="match status" value="2"/>
</dbReference>
<reference evidence="3 4" key="1">
    <citation type="submission" date="2023-05" db="EMBL/GenBank/DDBJ databases">
        <title>Pseudoalteromonas ardens sp. nov., Pseudoalteromonas obscura sp. nov., and Pseudoalteromonas umbrosa sp. nov., isolated from the coral Montipora capitata.</title>
        <authorList>
            <person name="Thomas E.M."/>
            <person name="Smith E.M."/>
            <person name="Papke E."/>
            <person name="Shlafstein M.D."/>
            <person name="Oline D.K."/>
            <person name="Videau P."/>
            <person name="Saw J.H."/>
            <person name="Strangman W.K."/>
            <person name="Ushijima B."/>
        </authorList>
    </citation>
    <scope>NUCLEOTIDE SEQUENCE [LARGE SCALE GENOMIC DNA]</scope>
    <source>
        <strain evidence="3 4">P94</strain>
    </source>
</reference>
<feature type="transmembrane region" description="Helical" evidence="1">
    <location>
        <begin position="76"/>
        <end position="95"/>
    </location>
</feature>
<feature type="transmembrane region" description="Helical" evidence="1">
    <location>
        <begin position="12"/>
        <end position="34"/>
    </location>
</feature>
<keyword evidence="1" id="KW-0472">Membrane</keyword>
<evidence type="ECO:0000259" key="2">
    <source>
        <dbReference type="Pfam" id="PF05360"/>
    </source>
</evidence>
<accession>A0ABT7EMK0</accession>
<dbReference type="PANTHER" id="PTHR37290:SF1">
    <property type="entry name" value="INNER MEMBRANE PROTEIN YIAA"/>
    <property type="match status" value="1"/>
</dbReference>
<dbReference type="InterPro" id="IPR008024">
    <property type="entry name" value="YiaAB"/>
</dbReference>
<evidence type="ECO:0000313" key="4">
    <source>
        <dbReference type="Proteomes" id="UP001231915"/>
    </source>
</evidence>
<keyword evidence="1" id="KW-1133">Transmembrane helix</keyword>
<evidence type="ECO:0000313" key="3">
    <source>
        <dbReference type="EMBL" id="MDK2596248.1"/>
    </source>
</evidence>
<sequence length="153" mass="16915">MDNHQSQQSSNKAFNIASIVVLAIGIVTYCIGLFNAQMQLNEKGYYLVILLYGLFSAISLQKSIRDKQENISTSSIYQLLSLISTGAAILLLMIGLYNANLLLSEKGFYGIAYLMSLYAAVAVQKNIRDREQAVQSEITQMEYVQTSTQPAGE</sequence>
<dbReference type="Proteomes" id="UP001231915">
    <property type="component" value="Unassembled WGS sequence"/>
</dbReference>
<evidence type="ECO:0000256" key="1">
    <source>
        <dbReference type="SAM" id="Phobius"/>
    </source>
</evidence>
<keyword evidence="1" id="KW-0812">Transmembrane</keyword>
<feature type="domain" description="YiaAB two helix" evidence="2">
    <location>
        <begin position="79"/>
        <end position="129"/>
    </location>
</feature>
<dbReference type="InterPro" id="IPR038972">
    <property type="entry name" value="YiaA-like"/>
</dbReference>
<organism evidence="3 4">
    <name type="scientific">Pseudoalteromonas obscura</name>
    <dbReference type="NCBI Taxonomy" id="3048491"/>
    <lineage>
        <taxon>Bacteria</taxon>
        <taxon>Pseudomonadati</taxon>
        <taxon>Pseudomonadota</taxon>
        <taxon>Gammaproteobacteria</taxon>
        <taxon>Alteromonadales</taxon>
        <taxon>Pseudoalteromonadaceae</taxon>
        <taxon>Pseudoalteromonas</taxon>
    </lineage>
</organism>
<name>A0ABT7EMK0_9GAMM</name>
<dbReference type="NCBIfam" id="NF008482">
    <property type="entry name" value="PRK11383.1"/>
    <property type="match status" value="1"/>
</dbReference>
<gene>
    <name evidence="3" type="primary">yiaA</name>
    <name evidence="3" type="ORF">QNM18_14390</name>
</gene>
<comment type="caution">
    <text evidence="3">The sequence shown here is derived from an EMBL/GenBank/DDBJ whole genome shotgun (WGS) entry which is preliminary data.</text>
</comment>
<dbReference type="EMBL" id="JASJUT010000005">
    <property type="protein sequence ID" value="MDK2596248.1"/>
    <property type="molecule type" value="Genomic_DNA"/>
</dbReference>
<dbReference type="PANTHER" id="PTHR37290">
    <property type="entry name" value="INNER MEMBRANE PROTEIN YIAA-RELATED"/>
    <property type="match status" value="1"/>
</dbReference>
<feature type="domain" description="YiaAB two helix" evidence="2">
    <location>
        <begin position="14"/>
        <end position="66"/>
    </location>
</feature>
<protein>
    <submittedName>
        <fullName evidence="3">Inner membrane protein YiaA</fullName>
    </submittedName>
</protein>
<proteinExistence type="predicted"/>
<dbReference type="RefSeq" id="WP_211011500.1">
    <property type="nucleotide sequence ID" value="NZ_JASJUT010000005.1"/>
</dbReference>
<feature type="transmembrane region" description="Helical" evidence="1">
    <location>
        <begin position="46"/>
        <end position="64"/>
    </location>
</feature>
<keyword evidence="4" id="KW-1185">Reference proteome</keyword>
<feature type="transmembrane region" description="Helical" evidence="1">
    <location>
        <begin position="107"/>
        <end position="123"/>
    </location>
</feature>